<feature type="domain" description="ASPIC/UnbV" evidence="4">
    <location>
        <begin position="523"/>
        <end position="589"/>
    </location>
</feature>
<reference evidence="5 6" key="1">
    <citation type="submission" date="2022-10" db="EMBL/GenBank/DDBJ databases">
        <title>Comparative genomics and taxonomic characterization of three novel marine species of genus Reichenbachiella exhibiting antioxidant and polysaccharide degradation activities.</title>
        <authorList>
            <person name="Muhammad N."/>
            <person name="Lee Y.-J."/>
            <person name="Ko J."/>
            <person name="Kim S.-G."/>
        </authorList>
    </citation>
    <scope>NUCLEOTIDE SEQUENCE [LARGE SCALE GENOMIC DNA]</scope>
    <source>
        <strain evidence="5 6">ABR2-5</strain>
    </source>
</reference>
<dbReference type="InterPro" id="IPR013517">
    <property type="entry name" value="FG-GAP"/>
</dbReference>
<dbReference type="InterPro" id="IPR011519">
    <property type="entry name" value="UnbV_ASPIC"/>
</dbReference>
<dbReference type="PANTHER" id="PTHR16026">
    <property type="entry name" value="CARTILAGE ACIDIC PROTEIN 1"/>
    <property type="match status" value="1"/>
</dbReference>
<evidence type="ECO:0000256" key="3">
    <source>
        <dbReference type="ARBA" id="ARBA00023180"/>
    </source>
</evidence>
<evidence type="ECO:0000259" key="4">
    <source>
        <dbReference type="Pfam" id="PF07593"/>
    </source>
</evidence>
<keyword evidence="6" id="KW-1185">Reference proteome</keyword>
<dbReference type="PANTHER" id="PTHR16026:SF0">
    <property type="entry name" value="CARTILAGE ACIDIC PROTEIN 1"/>
    <property type="match status" value="1"/>
</dbReference>
<keyword evidence="3" id="KW-0325">Glycoprotein</keyword>
<evidence type="ECO:0000256" key="1">
    <source>
        <dbReference type="ARBA" id="ARBA00022729"/>
    </source>
</evidence>
<dbReference type="Gene3D" id="2.130.10.130">
    <property type="entry name" value="Integrin alpha, N-terminal"/>
    <property type="match status" value="3"/>
</dbReference>
<dbReference type="InterPro" id="IPR013519">
    <property type="entry name" value="Int_alpha_beta-p"/>
</dbReference>
<sequence length="1102" mass="122407">MREGLLKVLCALLVVLFGSCQKETSPDSNSETQYLSLPPVKTGIDFTNLLTETEEVNYFTYPYIYMGGGVAIGDINNDGLQDLYFTANMGDNKLYLNKGGMKFEDITEQAGVGGDERWDTGVTMADVNGDGWMDIYVSVSGKWASNKNLLYINNGDMTFTEQAEAYGIADAGRSTQGTFFDYDNDGDLDLYVANYPATKFDSPNFVYSTHMKIAKHQTSNHLYRNDGGKFTDVTEEAGVQSYSLSLSATIGDFDQNGFQDIYVSNDFASPDFFYFNQGDGTFLEKIKETTRHTAYYGMGVDVADFNNDGLLDICQVDMAPADNFRSKANMASMNPPKFHDMIAKGLHYQYMENALQLNHGIMDNGLPIFGDVSRMTGTALTDWSWSPLFLDMDNDGDKDLHITNGSRRDINNKDYFNQFEKKYFPDEKKPTPLEMTLNMPTSKIKNNAYLNNGSLRFEDVATRAGLDFEGYSNGSAYADLDNDGDLDLVVNNIDDPASIYQNSGAKGNYLRIQLLGPKGNPTAIGAKVKLYQNDKIQYAENHATRGFQSASEQMVHFGIGDNQQVDKVEVTWLDGKVSILENVSANQLIKLKYQEAQLASEKLSTKPNPIFTKSDILDFKHKENQFDDFQFEVLLPHANSKFGPCMATGDLNNDGWDDLFIGGSAGFLSSIYVQDGNGGFVKRTVPTIEKDSLYEDMGALIFDANGDGFMDLYVVSGGNEYEKGSEWYQDRLYISDANGNWVRSNDGLPNMTVSGSKVKPFDFDQDGDLDLLVGGRLVPRTYPDPAKTTLLRNDSESGQVIFTDVTSEWASDLTSLGLVTDFVWVDFDKDGQQDIVLVGEWMPVTYLKREGDQFVDQTEKYGDPKALGWFYSILAEDMDDDGDVDLVAGNLGTNYKYQASEEETFDIYTDDFDENGHHDIVLGYYSEGTQFPVRGRQCSSEQIPAIKKKFENYNSFASASLGEIYNDKELKTARIHYQVPSFASVYLSNEGEEGFKSHLLPDKVQLSSVNSILCDDYDGDGKKDLLMAGNLYASEVETKRNDASVGMLLKGDGAGSFTPLAYKSSGFATSGDSKSLASINTPKGQMVIVVNNNDQLDLFIKN</sequence>
<dbReference type="EMBL" id="JAOYOD010000001">
    <property type="protein sequence ID" value="MCV9385191.1"/>
    <property type="molecule type" value="Genomic_DNA"/>
</dbReference>
<dbReference type="SUPFAM" id="SSF69318">
    <property type="entry name" value="Integrin alpha N-terminal domain"/>
    <property type="match status" value="3"/>
</dbReference>
<dbReference type="Proteomes" id="UP001300692">
    <property type="component" value="Unassembled WGS sequence"/>
</dbReference>
<proteinExistence type="predicted"/>
<dbReference type="RefSeq" id="WP_264135984.1">
    <property type="nucleotide sequence ID" value="NZ_JAOYOD010000001.1"/>
</dbReference>
<dbReference type="SMART" id="SM00191">
    <property type="entry name" value="Int_alpha"/>
    <property type="match status" value="3"/>
</dbReference>
<evidence type="ECO:0000313" key="5">
    <source>
        <dbReference type="EMBL" id="MCV9385191.1"/>
    </source>
</evidence>
<dbReference type="PROSITE" id="PS51257">
    <property type="entry name" value="PROKAR_LIPOPROTEIN"/>
    <property type="match status" value="1"/>
</dbReference>
<dbReference type="InterPro" id="IPR028994">
    <property type="entry name" value="Integrin_alpha_N"/>
</dbReference>
<dbReference type="Pfam" id="PF13517">
    <property type="entry name" value="FG-GAP_3"/>
    <property type="match status" value="5"/>
</dbReference>
<gene>
    <name evidence="5" type="ORF">N7U62_00875</name>
</gene>
<accession>A0ABT3CND1</accession>
<dbReference type="Pfam" id="PF07593">
    <property type="entry name" value="UnbV_ASPIC"/>
    <property type="match status" value="1"/>
</dbReference>
<keyword evidence="2" id="KW-0677">Repeat</keyword>
<protein>
    <submittedName>
        <fullName evidence="5">VCBS repeat-containing protein</fullName>
    </submittedName>
</protein>
<evidence type="ECO:0000256" key="2">
    <source>
        <dbReference type="ARBA" id="ARBA00022737"/>
    </source>
</evidence>
<name>A0ABT3CND1_9BACT</name>
<evidence type="ECO:0000313" key="6">
    <source>
        <dbReference type="Proteomes" id="UP001300692"/>
    </source>
</evidence>
<keyword evidence="1" id="KW-0732">Signal</keyword>
<dbReference type="InterPro" id="IPR027039">
    <property type="entry name" value="Crtac1"/>
</dbReference>
<comment type="caution">
    <text evidence="5">The sequence shown here is derived from an EMBL/GenBank/DDBJ whole genome shotgun (WGS) entry which is preliminary data.</text>
</comment>
<organism evidence="5 6">
    <name type="scientific">Reichenbachiella ulvae</name>
    <dbReference type="NCBI Taxonomy" id="2980104"/>
    <lineage>
        <taxon>Bacteria</taxon>
        <taxon>Pseudomonadati</taxon>
        <taxon>Bacteroidota</taxon>
        <taxon>Cytophagia</taxon>
        <taxon>Cytophagales</taxon>
        <taxon>Reichenbachiellaceae</taxon>
        <taxon>Reichenbachiella</taxon>
    </lineage>
</organism>